<dbReference type="PANTHER" id="PTHR43633:SF1">
    <property type="entry name" value="ALCOHOL DEHYDROGENASE YQHD"/>
    <property type="match status" value="1"/>
</dbReference>
<evidence type="ECO:0000256" key="1">
    <source>
        <dbReference type="ARBA" id="ARBA00023002"/>
    </source>
</evidence>
<dbReference type="EMBL" id="JANTQA010000021">
    <property type="protein sequence ID" value="KAJ3446360.1"/>
    <property type="molecule type" value="Genomic_DNA"/>
</dbReference>
<dbReference type="GO" id="GO:0046872">
    <property type="term" value="F:metal ion binding"/>
    <property type="evidence" value="ECO:0007669"/>
    <property type="project" value="InterPro"/>
</dbReference>
<dbReference type="FunFam" id="3.40.50.1970:FF:000003">
    <property type="entry name" value="Alcohol dehydrogenase, iron-containing"/>
    <property type="match status" value="1"/>
</dbReference>
<evidence type="ECO:0000259" key="3">
    <source>
        <dbReference type="Pfam" id="PF25137"/>
    </source>
</evidence>
<dbReference type="Proteomes" id="UP001146793">
    <property type="component" value="Unassembled WGS sequence"/>
</dbReference>
<feature type="domain" description="Alcohol dehydrogenase iron-type/glycerol dehydrogenase GldA" evidence="2">
    <location>
        <begin position="14"/>
        <end position="185"/>
    </location>
</feature>
<dbReference type="PANTHER" id="PTHR43633">
    <property type="entry name" value="ALCOHOL DEHYDROGENASE YQHD"/>
    <property type="match status" value="1"/>
</dbReference>
<comment type="caution">
    <text evidence="4">The sequence shown here is derived from an EMBL/GenBank/DDBJ whole genome shotgun (WGS) entry which is preliminary data.</text>
</comment>
<dbReference type="GO" id="GO:0005829">
    <property type="term" value="C:cytosol"/>
    <property type="evidence" value="ECO:0007669"/>
    <property type="project" value="TreeGrafter"/>
</dbReference>
<dbReference type="InterPro" id="IPR056798">
    <property type="entry name" value="ADH_Fe_C"/>
</dbReference>
<protein>
    <submittedName>
        <fullName evidence="4">Alcohol dehydrogenase yqhd</fullName>
    </submittedName>
</protein>
<dbReference type="Gene3D" id="1.20.1090.10">
    <property type="entry name" value="Dehydroquinate synthase-like - alpha domain"/>
    <property type="match status" value="1"/>
</dbReference>
<dbReference type="CDD" id="cd08187">
    <property type="entry name" value="BDH"/>
    <property type="match status" value="1"/>
</dbReference>
<evidence type="ECO:0000313" key="5">
    <source>
        <dbReference type="Proteomes" id="UP001146793"/>
    </source>
</evidence>
<dbReference type="GO" id="GO:1990002">
    <property type="term" value="F:methylglyoxal reductase (NADPH) (acetol producing) activity"/>
    <property type="evidence" value="ECO:0007669"/>
    <property type="project" value="TreeGrafter"/>
</dbReference>
<proteinExistence type="predicted"/>
<reference evidence="4" key="1">
    <citation type="submission" date="2022-08" db="EMBL/GenBank/DDBJ databases">
        <title>Novel sulphate-reducing endosymbionts in the free-living metamonad Anaeramoeba.</title>
        <authorList>
            <person name="Jerlstrom-Hultqvist J."/>
            <person name="Cepicka I."/>
            <person name="Gallot-Lavallee L."/>
            <person name="Salas-Leiva D."/>
            <person name="Curtis B.A."/>
            <person name="Zahonova K."/>
            <person name="Pipaliya S."/>
            <person name="Dacks J."/>
            <person name="Roger A.J."/>
        </authorList>
    </citation>
    <scope>NUCLEOTIDE SEQUENCE</scope>
    <source>
        <strain evidence="4">Busselton2</strain>
    </source>
</reference>
<feature type="domain" description="Fe-containing alcohol dehydrogenase-like C-terminal" evidence="3">
    <location>
        <begin position="199"/>
        <end position="366"/>
    </location>
</feature>
<dbReference type="InterPro" id="IPR044731">
    <property type="entry name" value="BDH-like"/>
</dbReference>
<evidence type="ECO:0000259" key="2">
    <source>
        <dbReference type="Pfam" id="PF00465"/>
    </source>
</evidence>
<dbReference type="Pfam" id="PF25137">
    <property type="entry name" value="ADH_Fe_C"/>
    <property type="match status" value="1"/>
</dbReference>
<dbReference type="GO" id="GO:0008106">
    <property type="term" value="F:alcohol dehydrogenase (NADP+) activity"/>
    <property type="evidence" value="ECO:0007669"/>
    <property type="project" value="TreeGrafter"/>
</dbReference>
<dbReference type="InterPro" id="IPR001670">
    <property type="entry name" value="ADH_Fe/GldA"/>
</dbReference>
<dbReference type="GO" id="GO:1990362">
    <property type="term" value="F:butanol dehydrogenase (NAD+) activity"/>
    <property type="evidence" value="ECO:0007669"/>
    <property type="project" value="InterPro"/>
</dbReference>
<gene>
    <name evidence="4" type="ORF">M0812_08898</name>
</gene>
<keyword evidence="1" id="KW-0560">Oxidoreductase</keyword>
<name>A0AAV7ZYF5_9EUKA</name>
<sequence>MNNNYMNNFDLKIPTKFIFGKETIEKKLKDEIPEGSKVLMIYGGGSIKKNGVYDKVITALDGYSVTEFPGVRSNPRYEKALEAVKIIKEKEIDFLLAIGGGSVIDLTKFVALAAVYEGNDPWELTKKIKTKEEEPTKVMNFGCILTCPGTGTEGNKYCVISKEEISEKMSVKTLLICPKFSILDPETTFTLPWRYTRNGIIDNFIHLIERYTVSDNSNFVADRFAEQLMKILIDCSRILKENPKDYVARSNVMWVSSVHNMGLLEAGNYRECWLIHLIGHQLTVMTNADHGLTLACCLKGVWTHQKKRKAAKLKMLAENVFGVTEGTDEEKVQAAIEKTIEWFKSLGMPTTLSSCNITKEDFTKIGKDIDNIFMKKQKLPGIGAYFDIHGKEVIEILKLCDF</sequence>
<accession>A0AAV7ZYF5</accession>
<organism evidence="4 5">
    <name type="scientific">Anaeramoeba flamelloides</name>
    <dbReference type="NCBI Taxonomy" id="1746091"/>
    <lineage>
        <taxon>Eukaryota</taxon>
        <taxon>Metamonada</taxon>
        <taxon>Anaeramoebidae</taxon>
        <taxon>Anaeramoeba</taxon>
    </lineage>
</organism>
<dbReference type="AlphaFoldDB" id="A0AAV7ZYF5"/>
<dbReference type="SUPFAM" id="SSF56796">
    <property type="entry name" value="Dehydroquinate synthase-like"/>
    <property type="match status" value="1"/>
</dbReference>
<dbReference type="Gene3D" id="3.40.50.1970">
    <property type="match status" value="1"/>
</dbReference>
<evidence type="ECO:0000313" key="4">
    <source>
        <dbReference type="EMBL" id="KAJ3446360.1"/>
    </source>
</evidence>
<dbReference type="Pfam" id="PF00465">
    <property type="entry name" value="Fe-ADH"/>
    <property type="match status" value="1"/>
</dbReference>